<dbReference type="Proteomes" id="UP001202479">
    <property type="component" value="Unassembled WGS sequence"/>
</dbReference>
<dbReference type="Pfam" id="PF14610">
    <property type="entry name" value="Psg1"/>
    <property type="match status" value="1"/>
</dbReference>
<dbReference type="RefSeq" id="XP_049180147.1">
    <property type="nucleotide sequence ID" value="XM_049324067.1"/>
</dbReference>
<accession>A0AAI9SX65</accession>
<evidence type="ECO:0000313" key="3">
    <source>
        <dbReference type="EMBL" id="KAI3404402.2"/>
    </source>
</evidence>
<gene>
    <name evidence="3" type="ORF">KGF56_002799</name>
</gene>
<keyword evidence="4" id="KW-1185">Reference proteome</keyword>
<dbReference type="EMBL" id="JAHUZD010000103">
    <property type="protein sequence ID" value="KAI3404402.2"/>
    <property type="molecule type" value="Genomic_DNA"/>
</dbReference>
<feature type="transmembrane region" description="Helical" evidence="1">
    <location>
        <begin position="397"/>
        <end position="420"/>
    </location>
</feature>
<keyword evidence="2" id="KW-0732">Signal</keyword>
<evidence type="ECO:0008006" key="5">
    <source>
        <dbReference type="Google" id="ProtNLM"/>
    </source>
</evidence>
<protein>
    <recommendedName>
        <fullName evidence="5">Protein BIG1</fullName>
    </recommendedName>
</protein>
<evidence type="ECO:0000256" key="1">
    <source>
        <dbReference type="SAM" id="Phobius"/>
    </source>
</evidence>
<keyword evidence="1" id="KW-1133">Transmembrane helix</keyword>
<evidence type="ECO:0000313" key="4">
    <source>
        <dbReference type="Proteomes" id="UP001202479"/>
    </source>
</evidence>
<dbReference type="GeneID" id="73380416"/>
<dbReference type="InterPro" id="IPR028000">
    <property type="entry name" value="Pma1"/>
</dbReference>
<evidence type="ECO:0000256" key="2">
    <source>
        <dbReference type="SAM" id="SignalP"/>
    </source>
</evidence>
<reference evidence="3" key="1">
    <citation type="journal article" date="2022" name="DNA Res.">
        <title>Genome analysis of five recently described species of the CUG-Ser clade uncovers Candida theae as a new hybrid lineage with pathogenic potential in the Candida parapsilosis species complex.</title>
        <authorList>
            <person name="Mixao V."/>
            <person name="Del Olmo V."/>
            <person name="Hegedusova E."/>
            <person name="Saus E."/>
            <person name="Pryszcz L."/>
            <person name="Cillingova A."/>
            <person name="Nosek J."/>
            <person name="Gabaldon T."/>
        </authorList>
    </citation>
    <scope>NUCLEOTIDE SEQUENCE</scope>
    <source>
        <strain evidence="3">CBS 10844</strain>
    </source>
</reference>
<organism evidence="3 4">
    <name type="scientific">Candida oxycetoniae</name>
    <dbReference type="NCBI Taxonomy" id="497107"/>
    <lineage>
        <taxon>Eukaryota</taxon>
        <taxon>Fungi</taxon>
        <taxon>Dikarya</taxon>
        <taxon>Ascomycota</taxon>
        <taxon>Saccharomycotina</taxon>
        <taxon>Pichiomycetes</taxon>
        <taxon>Debaryomycetaceae</taxon>
        <taxon>Candida/Lodderomyces clade</taxon>
        <taxon>Candida</taxon>
    </lineage>
</organism>
<name>A0AAI9SX65_9ASCO</name>
<sequence>MKLFTKLIGLSLLSHVYAVTLSLAEQTPEPSPTVSSLLEPREHHLDKRIKDVIINKDYAKNQAAKTATTSSDKPPSNWVRTVNGRTEIVHPTVIAGITISAKPPKTTDGLEVWVSLKNDGSPKVIKPELKNGRTKKGRPDYSTYFQTAVTKVYNKEELKAHNMKEDELFTEVIHIEEADLEDHLLNPLIRCTPERYKKTGLAKDKSTEPFCTPKDDERLIKDKTYFVTWYSRFFDPSVEKVRIHLNNVKESYKQKGFRKRNLLGDEEEVEDEEDENDNDIIDYTPFDKRSKVLEYGGKVQESFFVSDWISNEEGFYPLTILEEWIGNKYEKKVLISIQPDNIPDEEFNVLSNPVVVEFSKGVVVNKEHLVDLKKLDEKYKNRHMGIEIEEGIDYEKYMTIITLPMCVIIAAFGMWIFVTINKVDLSKVKKRKFARERTTHRRIPFVSKKKKDYEALPMSTMDLGETKND</sequence>
<keyword evidence="1" id="KW-0472">Membrane</keyword>
<proteinExistence type="predicted"/>
<comment type="caution">
    <text evidence="3">The sequence shown here is derived from an EMBL/GenBank/DDBJ whole genome shotgun (WGS) entry which is preliminary data.</text>
</comment>
<feature type="signal peptide" evidence="2">
    <location>
        <begin position="1"/>
        <end position="18"/>
    </location>
</feature>
<feature type="chain" id="PRO_5042493205" description="Protein BIG1" evidence="2">
    <location>
        <begin position="19"/>
        <end position="469"/>
    </location>
</feature>
<keyword evidence="1" id="KW-0812">Transmembrane</keyword>
<dbReference type="AlphaFoldDB" id="A0AAI9SX65"/>